<evidence type="ECO:0000313" key="2">
    <source>
        <dbReference type="Proteomes" id="UP000184749"/>
    </source>
</evidence>
<keyword evidence="1" id="KW-0614">Plasmid</keyword>
<dbReference type="AlphaFoldDB" id="A0A1L5NVU6"/>
<protein>
    <submittedName>
        <fullName evidence="1">Uncharacterized protein</fullName>
    </submittedName>
</protein>
<sequence length="94" mass="10596">MEGRPVDGCRRFPDTYYLPIAGLSPLREEGRSAFTLIKVGGIEAFAGGHEHFDGRALMSRIQSLPEHRRIDHLENVRFAALAAKFMEQPSPVRF</sequence>
<organism evidence="1 2">
    <name type="scientific">Rhizobium gallicum</name>
    <dbReference type="NCBI Taxonomy" id="56730"/>
    <lineage>
        <taxon>Bacteria</taxon>
        <taxon>Pseudomonadati</taxon>
        <taxon>Pseudomonadota</taxon>
        <taxon>Alphaproteobacteria</taxon>
        <taxon>Hyphomicrobiales</taxon>
        <taxon>Rhizobiaceae</taxon>
        <taxon>Rhizobium/Agrobacterium group</taxon>
        <taxon>Rhizobium</taxon>
    </lineage>
</organism>
<reference evidence="1 2" key="1">
    <citation type="submission" date="2016-09" db="EMBL/GenBank/DDBJ databases">
        <title>The complete genome sequences of Rhizobium gallicum, symbiovars gallicum and phaseoli, symbionts associated to common bean (Phaseolus vulgaris).</title>
        <authorList>
            <person name="Bustos P."/>
            <person name="Santamaria R.I."/>
            <person name="Perez-Carrascal O.M."/>
            <person name="Juarez S."/>
            <person name="Lozano L."/>
            <person name="Martinez-Flores I."/>
            <person name="Martinez-Romero E."/>
            <person name="Cevallos M."/>
            <person name="Romero D."/>
            <person name="Davila G."/>
            <person name="Gonzalez V."/>
        </authorList>
    </citation>
    <scope>NUCLEOTIDE SEQUENCE [LARGE SCALE GENOMIC DNA]</scope>
    <source>
        <strain evidence="1 2">IE4872</strain>
        <plasmid evidence="2">prgalie4872d</plasmid>
    </source>
</reference>
<name>A0A1L5NVU6_9HYPH</name>
<accession>A0A1L5NVU6</accession>
<geneLocation type="plasmid" evidence="2">
    <name>prgalie4872d</name>
</geneLocation>
<dbReference type="EMBL" id="CP017105">
    <property type="protein sequence ID" value="APO72043.1"/>
    <property type="molecule type" value="Genomic_DNA"/>
</dbReference>
<gene>
    <name evidence="1" type="ORF">IE4872_PD01522</name>
</gene>
<proteinExistence type="predicted"/>
<dbReference type="Proteomes" id="UP000184749">
    <property type="component" value="Plasmid pRgalIE4872d"/>
</dbReference>
<evidence type="ECO:0000313" key="1">
    <source>
        <dbReference type="EMBL" id="APO72043.1"/>
    </source>
</evidence>